<feature type="active site" evidence="12">
    <location>
        <position position="183"/>
    </location>
</feature>
<dbReference type="Gene3D" id="3.40.390.10">
    <property type="entry name" value="Collagenase (Catalytic Domain)"/>
    <property type="match status" value="1"/>
</dbReference>
<dbReference type="InterPro" id="IPR006026">
    <property type="entry name" value="Peptidase_Metallo"/>
</dbReference>
<dbReference type="Pfam" id="PF08548">
    <property type="entry name" value="Peptidase_M10_C"/>
    <property type="match status" value="1"/>
</dbReference>
<proteinExistence type="inferred from homology"/>
<dbReference type="GO" id="GO:0006508">
    <property type="term" value="P:proteolysis"/>
    <property type="evidence" value="ECO:0007669"/>
    <property type="project" value="UniProtKB-KW"/>
</dbReference>
<dbReference type="SUPFAM" id="SSF55486">
    <property type="entry name" value="Metalloproteases ('zincins'), catalytic domain"/>
    <property type="match status" value="1"/>
</dbReference>
<evidence type="ECO:0000256" key="14">
    <source>
        <dbReference type="SAM" id="MobiDB-lite"/>
    </source>
</evidence>
<dbReference type="InterPro" id="IPR011049">
    <property type="entry name" value="Serralysin-like_metalloprot_C"/>
</dbReference>
<dbReference type="GO" id="GO:0008270">
    <property type="term" value="F:zinc ion binding"/>
    <property type="evidence" value="ECO:0007669"/>
    <property type="project" value="InterPro"/>
</dbReference>
<dbReference type="Pfam" id="PF13688">
    <property type="entry name" value="Reprolysin_5"/>
    <property type="match status" value="1"/>
</dbReference>
<organism evidence="16 17">
    <name type="scientific">Pseudomonas fluorescens</name>
    <dbReference type="NCBI Taxonomy" id="294"/>
    <lineage>
        <taxon>Bacteria</taxon>
        <taxon>Pseudomonadati</taxon>
        <taxon>Pseudomonadota</taxon>
        <taxon>Gammaproteobacteria</taxon>
        <taxon>Pseudomonadales</taxon>
        <taxon>Pseudomonadaceae</taxon>
        <taxon>Pseudomonas</taxon>
    </lineage>
</organism>
<name>A0AAE2Q3J2_PSEFL</name>
<reference evidence="16" key="1">
    <citation type="journal article" date="2020" name="FEMS Microbiol. Ecol.">
        <title>Temporal dynamics of bacterial communities during seed development and maturation.</title>
        <authorList>
            <person name="Chesneau G."/>
            <person name="Torres-Cortes G."/>
            <person name="Briand M."/>
            <person name="Darrasse A."/>
            <person name="Preveaux A."/>
            <person name="Marais C."/>
            <person name="Jacques M.A."/>
            <person name="Shade A."/>
            <person name="Barret M."/>
        </authorList>
    </citation>
    <scope>NUCLEOTIDE SEQUENCE</scope>
    <source>
        <strain evidence="16">CFBP13533</strain>
    </source>
</reference>
<dbReference type="RefSeq" id="WP_191956815.1">
    <property type="nucleotide sequence ID" value="NZ_JACYNJ010000022.1"/>
</dbReference>
<feature type="binding site" evidence="13">
    <location>
        <position position="186"/>
    </location>
    <ligand>
        <name>Zn(2+)</name>
        <dbReference type="ChEBI" id="CHEBI:29105"/>
        <note>catalytic</note>
    </ligand>
</feature>
<comment type="cofactor">
    <cofactor evidence="13">
        <name>Zn(2+)</name>
        <dbReference type="ChEBI" id="CHEBI:29105"/>
    </cofactor>
    <text evidence="13">Binds 1 zinc ion per subunit.</text>
</comment>
<dbReference type="GO" id="GO:0005615">
    <property type="term" value="C:extracellular space"/>
    <property type="evidence" value="ECO:0007669"/>
    <property type="project" value="InterPro"/>
</dbReference>
<dbReference type="Pfam" id="PF00353">
    <property type="entry name" value="HemolysinCabind"/>
    <property type="match status" value="1"/>
</dbReference>
<dbReference type="GO" id="GO:0005509">
    <property type="term" value="F:calcium ion binding"/>
    <property type="evidence" value="ECO:0007669"/>
    <property type="project" value="InterPro"/>
</dbReference>
<dbReference type="GO" id="GO:0004222">
    <property type="term" value="F:metalloendopeptidase activity"/>
    <property type="evidence" value="ECO:0007669"/>
    <property type="project" value="InterPro"/>
</dbReference>
<keyword evidence="7" id="KW-0677">Repeat</keyword>
<evidence type="ECO:0000256" key="13">
    <source>
        <dbReference type="PIRSR" id="PIRSR001205-2"/>
    </source>
</evidence>
<comment type="cofactor">
    <cofactor evidence="1">
        <name>Ca(2+)</name>
        <dbReference type="ChEBI" id="CHEBI:29108"/>
    </cofactor>
</comment>
<dbReference type="Gene3D" id="2.150.10.10">
    <property type="entry name" value="Serralysin-like metalloprotease, C-terminal"/>
    <property type="match status" value="1"/>
</dbReference>
<feature type="region of interest" description="Disordered" evidence="14">
    <location>
        <begin position="1"/>
        <end position="68"/>
    </location>
</feature>
<evidence type="ECO:0000256" key="10">
    <source>
        <dbReference type="ARBA" id="ARBA00022837"/>
    </source>
</evidence>
<accession>A0AAE2Q3J2</accession>
<feature type="domain" description="Peptidase metallopeptidase" evidence="15">
    <location>
        <begin position="74"/>
        <end position="239"/>
    </location>
</feature>
<evidence type="ECO:0000256" key="8">
    <source>
        <dbReference type="ARBA" id="ARBA00022801"/>
    </source>
</evidence>
<evidence type="ECO:0000256" key="2">
    <source>
        <dbReference type="ARBA" id="ARBA00004613"/>
    </source>
</evidence>
<dbReference type="PIRSF" id="PIRSF001205">
    <property type="entry name" value="Peptidase_M10B"/>
    <property type="match status" value="1"/>
</dbReference>
<keyword evidence="6 13" id="KW-0479">Metal-binding</keyword>
<dbReference type="EMBL" id="JACYNJ010000022">
    <property type="protein sequence ID" value="MBD8273123.1"/>
    <property type="molecule type" value="Genomic_DNA"/>
</dbReference>
<dbReference type="InterPro" id="IPR024079">
    <property type="entry name" value="MetalloPept_cat_dom_sf"/>
</dbReference>
<evidence type="ECO:0000256" key="6">
    <source>
        <dbReference type="ARBA" id="ARBA00022723"/>
    </source>
</evidence>
<dbReference type="Proteomes" id="UP000610293">
    <property type="component" value="Unassembled WGS sequence"/>
</dbReference>
<keyword evidence="9 13" id="KW-0862">Zinc</keyword>
<keyword evidence="10" id="KW-0106">Calcium</keyword>
<comment type="similarity">
    <text evidence="3">Belongs to the peptidase M10B family.</text>
</comment>
<protein>
    <submittedName>
        <fullName evidence="16">M10 family metallopeptidase</fullName>
    </submittedName>
</protein>
<sequence>MTNVSRGNVSPGYLYQSADQLPNSPQATQSQPPDANAPAMYDVTARADDPYYRAGSRKPSRSLDEMTRHIDRRGRRLHDSNGDGVLRLSYTFNEASANESKFNDTQKDQARRAMQSWADVANITFDEDTVWAEGRLRFVNDKTPAVADAVFSRYQARIRVNSGYADNRAPTVNGFERQTLTHEIGHTLGAAHTGDYDATRGPVAYETHAAYAQDSRAYSVMSYFAPGNTHHDFNGQYASSPLMADIAWCQRVYGANHRTRNTDTTYGFNSNTQRDDLSLNSSRDGAVFCVWDGGGNDTLDFSGYHQNQVINLRAQSFSDVGGMKGNVSIAKGVVLENAIGGSGNDVLIGNDADNRLKGGAGADRMRGGAGSDMFVYDNAGDSTLYAPDQLVDFVSGQDTIDISSLLRRHSIDSLTFVSQFTGRAGEVGVGYDPQTNESWVVLDLTGNGEIDFYLESRGQIGHADIVGDVPVSYRYAYAVA</sequence>
<comment type="caution">
    <text evidence="16">The sequence shown here is derived from an EMBL/GenBank/DDBJ whole genome shotgun (WGS) entry which is preliminary data.</text>
</comment>
<evidence type="ECO:0000256" key="9">
    <source>
        <dbReference type="ARBA" id="ARBA00022833"/>
    </source>
</evidence>
<evidence type="ECO:0000313" key="17">
    <source>
        <dbReference type="Proteomes" id="UP000610293"/>
    </source>
</evidence>
<evidence type="ECO:0000313" key="16">
    <source>
        <dbReference type="EMBL" id="MBD8273123.1"/>
    </source>
</evidence>
<dbReference type="InterPro" id="IPR013858">
    <property type="entry name" value="Peptidase_M10B_C"/>
</dbReference>
<feature type="binding site" evidence="13">
    <location>
        <position position="182"/>
    </location>
    <ligand>
        <name>Zn(2+)</name>
        <dbReference type="ChEBI" id="CHEBI:29105"/>
        <note>catalytic</note>
    </ligand>
</feature>
<comment type="subcellular location">
    <subcellularLocation>
        <location evidence="2">Secreted</location>
    </subcellularLocation>
</comment>
<dbReference type="InterPro" id="IPR034033">
    <property type="entry name" value="Serralysin-like"/>
</dbReference>
<dbReference type="AlphaFoldDB" id="A0AAE2Q3J2"/>
<evidence type="ECO:0000256" key="3">
    <source>
        <dbReference type="ARBA" id="ARBA00009490"/>
    </source>
</evidence>
<evidence type="ECO:0000256" key="5">
    <source>
        <dbReference type="ARBA" id="ARBA00022670"/>
    </source>
</evidence>
<keyword evidence="11" id="KW-0482">Metalloprotease</keyword>
<dbReference type="InterPro" id="IPR001343">
    <property type="entry name" value="Hemolysn_Ca-bd"/>
</dbReference>
<dbReference type="SMART" id="SM00235">
    <property type="entry name" value="ZnMc"/>
    <property type="match status" value="1"/>
</dbReference>
<evidence type="ECO:0000256" key="1">
    <source>
        <dbReference type="ARBA" id="ARBA00001913"/>
    </source>
</evidence>
<gene>
    <name evidence="16" type="ORF">IFU03_25580</name>
</gene>
<dbReference type="CDD" id="cd04277">
    <property type="entry name" value="ZnMc_serralysin_like"/>
    <property type="match status" value="1"/>
</dbReference>
<evidence type="ECO:0000259" key="15">
    <source>
        <dbReference type="SMART" id="SM00235"/>
    </source>
</evidence>
<evidence type="ECO:0000256" key="12">
    <source>
        <dbReference type="PIRSR" id="PIRSR001205-1"/>
    </source>
</evidence>
<dbReference type="SUPFAM" id="SSF51120">
    <property type="entry name" value="beta-Roll"/>
    <property type="match status" value="1"/>
</dbReference>
<feature type="compositionally biased region" description="Polar residues" evidence="14">
    <location>
        <begin position="17"/>
        <end position="33"/>
    </location>
</feature>
<dbReference type="PRINTS" id="PR00313">
    <property type="entry name" value="CABNDNGRPT"/>
</dbReference>
<keyword evidence="4" id="KW-0964">Secreted</keyword>
<evidence type="ECO:0000256" key="4">
    <source>
        <dbReference type="ARBA" id="ARBA00022525"/>
    </source>
</evidence>
<keyword evidence="8" id="KW-0378">Hydrolase</keyword>
<feature type="binding site" evidence="13">
    <location>
        <position position="192"/>
    </location>
    <ligand>
        <name>Zn(2+)</name>
        <dbReference type="ChEBI" id="CHEBI:29105"/>
        <note>catalytic</note>
    </ligand>
</feature>
<keyword evidence="5" id="KW-0645">Protease</keyword>
<evidence type="ECO:0000256" key="11">
    <source>
        <dbReference type="ARBA" id="ARBA00023049"/>
    </source>
</evidence>
<dbReference type="InterPro" id="IPR016294">
    <property type="entry name" value="Pept_M10B"/>
</dbReference>
<evidence type="ECO:0000256" key="7">
    <source>
        <dbReference type="ARBA" id="ARBA00022737"/>
    </source>
</evidence>